<evidence type="ECO:0000313" key="2">
    <source>
        <dbReference type="Proteomes" id="UP001556196"/>
    </source>
</evidence>
<proteinExistence type="predicted"/>
<organism evidence="1 2">
    <name type="scientific">Mesorhizobium marinum</name>
    <dbReference type="NCBI Taxonomy" id="3228790"/>
    <lineage>
        <taxon>Bacteria</taxon>
        <taxon>Pseudomonadati</taxon>
        <taxon>Pseudomonadota</taxon>
        <taxon>Alphaproteobacteria</taxon>
        <taxon>Hyphomicrobiales</taxon>
        <taxon>Phyllobacteriaceae</taxon>
        <taxon>Mesorhizobium</taxon>
    </lineage>
</organism>
<reference evidence="1 2" key="1">
    <citation type="submission" date="2024-06" db="EMBL/GenBank/DDBJ databases">
        <authorList>
            <person name="Tuo L."/>
        </authorList>
    </citation>
    <scope>NUCLEOTIDE SEQUENCE [LARGE SCALE GENOMIC DNA]</scope>
    <source>
        <strain evidence="1 2">ZMM04-5</strain>
    </source>
</reference>
<protein>
    <submittedName>
        <fullName evidence="1">Uncharacterized protein</fullName>
    </submittedName>
</protein>
<name>A0ABV3R2A6_9HYPH</name>
<evidence type="ECO:0000313" key="1">
    <source>
        <dbReference type="EMBL" id="MEW9806913.1"/>
    </source>
</evidence>
<keyword evidence="2" id="KW-1185">Reference proteome</keyword>
<sequence length="105" mass="10999">MLEPAIPIARISHEVSDQEFEQVVRGALEVVEGTLLFKMKTSVDGETQHAAAAVVGLGEGRQFLLLTLPATGGQLKVETASHSRSPLAGIAESYAGLMDVLKAAA</sequence>
<accession>A0ABV3R2A6</accession>
<dbReference type="Proteomes" id="UP001556196">
    <property type="component" value="Unassembled WGS sequence"/>
</dbReference>
<dbReference type="EMBL" id="JBFOCI010000003">
    <property type="protein sequence ID" value="MEW9806913.1"/>
    <property type="molecule type" value="Genomic_DNA"/>
</dbReference>
<comment type="caution">
    <text evidence="1">The sequence shown here is derived from an EMBL/GenBank/DDBJ whole genome shotgun (WGS) entry which is preliminary data.</text>
</comment>
<gene>
    <name evidence="1" type="ORF">ABUE31_13055</name>
</gene>